<gene>
    <name evidence="3" type="ORF">DVG78_02890</name>
</gene>
<accession>A0A369IDZ2</accession>
<dbReference type="RefSeq" id="WP_114459541.1">
    <property type="nucleotide sequence ID" value="NZ_QPIW01000001.1"/>
</dbReference>
<organism evidence="3 4">
    <name type="scientific">Runella aurantiaca</name>
    <dbReference type="NCBI Taxonomy" id="2282308"/>
    <lineage>
        <taxon>Bacteria</taxon>
        <taxon>Pseudomonadati</taxon>
        <taxon>Bacteroidota</taxon>
        <taxon>Cytophagia</taxon>
        <taxon>Cytophagales</taxon>
        <taxon>Spirosomataceae</taxon>
        <taxon>Runella</taxon>
    </lineage>
</organism>
<keyword evidence="1" id="KW-0732">Signal</keyword>
<evidence type="ECO:0000256" key="1">
    <source>
        <dbReference type="SAM" id="SignalP"/>
    </source>
</evidence>
<comment type="caution">
    <text evidence="3">The sequence shown here is derived from an EMBL/GenBank/DDBJ whole genome shotgun (WGS) entry which is preliminary data.</text>
</comment>
<dbReference type="InterPro" id="IPR032710">
    <property type="entry name" value="NTF2-like_dom_sf"/>
</dbReference>
<keyword evidence="4" id="KW-1185">Reference proteome</keyword>
<dbReference type="Gene3D" id="3.10.450.50">
    <property type="match status" value="2"/>
</dbReference>
<feature type="chain" id="PRO_5016984419" evidence="1">
    <location>
        <begin position="24"/>
        <end position="274"/>
    </location>
</feature>
<name>A0A369IDZ2_9BACT</name>
<reference evidence="3 4" key="1">
    <citation type="submission" date="2018-07" db="EMBL/GenBank/DDBJ databases">
        <title>Genome analysis of Runella aurantiaca.</title>
        <authorList>
            <person name="Yang X."/>
        </authorList>
    </citation>
    <scope>NUCLEOTIDE SEQUENCE [LARGE SCALE GENOMIC DNA]</scope>
    <source>
        <strain evidence="3 4">YX9</strain>
    </source>
</reference>
<evidence type="ECO:0000259" key="2">
    <source>
        <dbReference type="Pfam" id="PF14534"/>
    </source>
</evidence>
<protein>
    <submittedName>
        <fullName evidence="3">Nuclear transport factor 2 family protein</fullName>
    </submittedName>
</protein>
<evidence type="ECO:0000313" key="3">
    <source>
        <dbReference type="EMBL" id="RDB08009.1"/>
    </source>
</evidence>
<feature type="signal peptide" evidence="1">
    <location>
        <begin position="1"/>
        <end position="23"/>
    </location>
</feature>
<dbReference type="InterPro" id="IPR027843">
    <property type="entry name" value="DUF4440"/>
</dbReference>
<feature type="domain" description="DUF4440" evidence="2">
    <location>
        <begin position="170"/>
        <end position="268"/>
    </location>
</feature>
<dbReference type="Proteomes" id="UP000253141">
    <property type="component" value="Unassembled WGS sequence"/>
</dbReference>
<dbReference type="Pfam" id="PF14534">
    <property type="entry name" value="DUF4440"/>
    <property type="match status" value="1"/>
</dbReference>
<proteinExistence type="predicted"/>
<dbReference type="SUPFAM" id="SSF54427">
    <property type="entry name" value="NTF2-like"/>
    <property type="match status" value="2"/>
</dbReference>
<evidence type="ECO:0000313" key="4">
    <source>
        <dbReference type="Proteomes" id="UP000253141"/>
    </source>
</evidence>
<dbReference type="EMBL" id="QPIW01000001">
    <property type="protein sequence ID" value="RDB08009.1"/>
    <property type="molecule type" value="Genomic_DNA"/>
</dbReference>
<sequence>MKPLRHLTLANLLMGLVFVTAHAQKPIQKLIDTEKQFAAFTSTHSIKEGFLMFLDSIGVVFNRGKVLNGIDFYQKAPAKSPVLFWEPSFSVISASGDLGLNTGPYTVRATPKDSVIARGNFSSIWKKNNAGEFKLLIDLGNSYTETHAPVSTINEITLQQSFANANYDEIMTLEEAINQAIATKGWRSLSPYLHPSAHFNLPAKSPVITQKRVFEELSELSNQATLKALNGGISKAGDFAYVYGSITHSAKTTSYLRVWIKDKNDWKLILLTLD</sequence>
<dbReference type="OrthoDB" id="1119084at2"/>
<dbReference type="AlphaFoldDB" id="A0A369IDZ2"/>